<feature type="domain" description="HTH marR-type" evidence="2">
    <location>
        <begin position="11"/>
        <end position="148"/>
    </location>
</feature>
<dbReference type="Pfam" id="PF01047">
    <property type="entry name" value="MarR"/>
    <property type="match status" value="1"/>
</dbReference>
<dbReference type="InterPro" id="IPR036388">
    <property type="entry name" value="WH-like_DNA-bd_sf"/>
</dbReference>
<dbReference type="AlphaFoldDB" id="A0A2U3NQL7"/>
<dbReference type="STRING" id="1841860.GCA_900157375_01606"/>
<dbReference type="PROSITE" id="PS50995">
    <property type="entry name" value="HTH_MARR_2"/>
    <property type="match status" value="1"/>
</dbReference>
<dbReference type="SUPFAM" id="SSF46785">
    <property type="entry name" value="Winged helix' DNA-binding domain"/>
    <property type="match status" value="1"/>
</dbReference>
<name>A0A2U3NQL7_9MYCO</name>
<proteinExistence type="predicted"/>
<feature type="region of interest" description="Disordered" evidence="1">
    <location>
        <begin position="147"/>
        <end position="167"/>
    </location>
</feature>
<dbReference type="SMART" id="SM00347">
    <property type="entry name" value="HTH_MARR"/>
    <property type="match status" value="1"/>
</dbReference>
<dbReference type="InterPro" id="IPR000835">
    <property type="entry name" value="HTH_MarR-typ"/>
</dbReference>
<sequence>MADSDSTATDVTELAEGLHRALSKLFSILRRGDPTSGVVAGELTLAQLSILITLLDQGPIRMTDLAAHERVRTPTTTVAIRRLEKVGLVKRSRDPSDLRAVLVDITPRGRAVHSESLANRYAALAAMLSQLSGSDLATLTEALAPLERLSDKPASGPNGESAARKQA</sequence>
<evidence type="ECO:0000313" key="4">
    <source>
        <dbReference type="Proteomes" id="UP000240988"/>
    </source>
</evidence>
<dbReference type="Gene3D" id="1.10.10.10">
    <property type="entry name" value="Winged helix-like DNA-binding domain superfamily/Winged helix DNA-binding domain"/>
    <property type="match status" value="1"/>
</dbReference>
<dbReference type="GO" id="GO:0003677">
    <property type="term" value="F:DNA binding"/>
    <property type="evidence" value="ECO:0007669"/>
    <property type="project" value="UniProtKB-KW"/>
</dbReference>
<accession>A0A2U3NQL7</accession>
<evidence type="ECO:0000256" key="1">
    <source>
        <dbReference type="SAM" id="MobiDB-lite"/>
    </source>
</evidence>
<dbReference type="InterPro" id="IPR052526">
    <property type="entry name" value="HTH-type_Bedaq_tolerance"/>
</dbReference>
<dbReference type="InterPro" id="IPR036390">
    <property type="entry name" value="WH_DNA-bd_sf"/>
</dbReference>
<organism evidence="3 4">
    <name type="scientific">Mycobacterium rhizamassiliense</name>
    <dbReference type="NCBI Taxonomy" id="1841860"/>
    <lineage>
        <taxon>Bacteria</taxon>
        <taxon>Bacillati</taxon>
        <taxon>Actinomycetota</taxon>
        <taxon>Actinomycetes</taxon>
        <taxon>Mycobacteriales</taxon>
        <taxon>Mycobacteriaceae</taxon>
        <taxon>Mycobacterium</taxon>
    </lineage>
</organism>
<dbReference type="RefSeq" id="WP_077087103.1">
    <property type="nucleotide sequence ID" value="NZ_LT721901.1"/>
</dbReference>
<evidence type="ECO:0000313" key="3">
    <source>
        <dbReference type="EMBL" id="SPM33801.1"/>
    </source>
</evidence>
<evidence type="ECO:0000259" key="2">
    <source>
        <dbReference type="PROSITE" id="PS50995"/>
    </source>
</evidence>
<keyword evidence="3" id="KW-0238">DNA-binding</keyword>
<dbReference type="OrthoDB" id="8966183at2"/>
<reference evidence="3 4" key="1">
    <citation type="submission" date="2017-01" db="EMBL/GenBank/DDBJ databases">
        <authorList>
            <consortium name="Urmite Genomes"/>
        </authorList>
    </citation>
    <scope>NUCLEOTIDE SEQUENCE [LARGE SCALE GENOMIC DNA]</scope>
    <source>
        <strain evidence="3 4">AB57</strain>
    </source>
</reference>
<dbReference type="PANTHER" id="PTHR39515:SF2">
    <property type="entry name" value="HTH-TYPE TRANSCRIPTIONAL REGULATOR RV0880"/>
    <property type="match status" value="1"/>
</dbReference>
<gene>
    <name evidence="3" type="ORF">MRAB57_1605</name>
</gene>
<dbReference type="PRINTS" id="PR00598">
    <property type="entry name" value="HTHMARR"/>
</dbReference>
<keyword evidence="4" id="KW-1185">Reference proteome</keyword>
<dbReference type="EMBL" id="FUFA01000002">
    <property type="protein sequence ID" value="SPM33801.1"/>
    <property type="molecule type" value="Genomic_DNA"/>
</dbReference>
<dbReference type="PANTHER" id="PTHR39515">
    <property type="entry name" value="CONSERVED PROTEIN"/>
    <property type="match status" value="1"/>
</dbReference>
<dbReference type="Proteomes" id="UP000240988">
    <property type="component" value="Unassembled WGS sequence"/>
</dbReference>
<protein>
    <submittedName>
        <fullName evidence="3">DNA-binding transcriptional regulator, MarR family</fullName>
    </submittedName>
</protein>
<dbReference type="GO" id="GO:0003700">
    <property type="term" value="F:DNA-binding transcription factor activity"/>
    <property type="evidence" value="ECO:0007669"/>
    <property type="project" value="InterPro"/>
</dbReference>